<proteinExistence type="predicted"/>
<dbReference type="AlphaFoldDB" id="A0A917DKJ0"/>
<comment type="caution">
    <text evidence="2">The sequence shown here is derived from an EMBL/GenBank/DDBJ whole genome shotgun (WGS) entry which is preliminary data.</text>
</comment>
<evidence type="ECO:0008006" key="4">
    <source>
        <dbReference type="Google" id="ProtNLM"/>
    </source>
</evidence>
<reference evidence="2" key="1">
    <citation type="journal article" date="2014" name="Int. J. Syst. Evol. Microbiol.">
        <title>Complete genome sequence of Corynebacterium casei LMG S-19264T (=DSM 44701T), isolated from a smear-ripened cheese.</title>
        <authorList>
            <consortium name="US DOE Joint Genome Institute (JGI-PGF)"/>
            <person name="Walter F."/>
            <person name="Albersmeier A."/>
            <person name="Kalinowski J."/>
            <person name="Ruckert C."/>
        </authorList>
    </citation>
    <scope>NUCLEOTIDE SEQUENCE</scope>
    <source>
        <strain evidence="2">CGMCC 1.15958</strain>
    </source>
</reference>
<gene>
    <name evidence="2" type="ORF">GCM10011514_09700</name>
</gene>
<dbReference type="Proteomes" id="UP000609064">
    <property type="component" value="Unassembled WGS sequence"/>
</dbReference>
<feature type="region of interest" description="Disordered" evidence="1">
    <location>
        <begin position="907"/>
        <end position="946"/>
    </location>
</feature>
<evidence type="ECO:0000313" key="2">
    <source>
        <dbReference type="EMBL" id="GGD47775.1"/>
    </source>
</evidence>
<accession>A0A917DKJ0</accession>
<dbReference type="EMBL" id="BMKK01000002">
    <property type="protein sequence ID" value="GGD47775.1"/>
    <property type="molecule type" value="Genomic_DNA"/>
</dbReference>
<organism evidence="2 3">
    <name type="scientific">Emticicia aquatilis</name>
    <dbReference type="NCBI Taxonomy" id="1537369"/>
    <lineage>
        <taxon>Bacteria</taxon>
        <taxon>Pseudomonadati</taxon>
        <taxon>Bacteroidota</taxon>
        <taxon>Cytophagia</taxon>
        <taxon>Cytophagales</taxon>
        <taxon>Leadbetterellaceae</taxon>
        <taxon>Emticicia</taxon>
    </lineage>
</organism>
<sequence>MCLSQSGIRVSIVNIPKRIAPGSYFNLIFDVETSSTFKEKMTVSLKVPDTWEVLSKKEPETLIGQKKVKYIFSINTSEFSPPGTITSRILISTASGYRIEKPFQVQVLSVRKIIISPVLLPESAKEGDSLKVEYLVENRGNIKDNLKLEALGGKIDGKSEINGINPNESTKIFTKLLIPEGETNSFNYTFGIKAILKDSLKPITFTNSILVYSKKIKKTELYNRFPINVGFWSTMYFVNKKATYGVQADISGNGYLDKANRHLLNFFIHGPTNFNIPFLGSYDIYTLRYKYSKNKFMSSVQLGDFTLQLNQLMENGRFGRGANIETRYNKVGIYAFYTYPRFFNEQKTTFGGSLYFIPNPKLRLSIDYSSKYTQIRRFVWVNLVGLATNYRTERFNFESEITGSMYSKKYDFAALTKIGFNIRKLNYGGNFIYSGKEFYGYFRNSYLLSNSISANVSKKVSLGVNANIMRLNPSMDVINFSTSPFSTNFMGYAGYNINQNSSINLSYNWQKNEDRMEPKRFFYQQEYARLAYNLNGTRINIWYEGRFGKAKNLLTLDDPSIIRQNISNVIQPEVRIFPWAWAGVYLQHDRTSRFSAQNILTDYFYYGASLRLPVNNKLNAYFNYRSNYALDELTQTQSLLYTTVNLNLKKHTFQLLGGKTLIPGFNASMQNTLYFVLKYSYLLNAPISRVKNLGNIQGQISLTSAGLKKEGIVITLGDRKYVSDKDGKFYFKNLISDKYYIDIDKASVPQGVIANLRLPLEVDLKGDSTKQINLSLTKTGSIVGKVFFVNVDNDERKSKPSVLIKVSNDEETFYTKVNKDDEFSCKQVKPGKWLITASVIGGNQEDYSISDATQSIEVVEDNRIEVDFTIENYKRTIEFSPTTFNLTDKRENKKDFSATNSSYKKFNRPTLAVPKSKPNVKNVKQTKKTARNQNSKKKTNYRLIKN</sequence>
<feature type="compositionally biased region" description="Low complexity" evidence="1">
    <location>
        <begin position="913"/>
        <end position="923"/>
    </location>
</feature>
<reference evidence="2" key="2">
    <citation type="submission" date="2020-09" db="EMBL/GenBank/DDBJ databases">
        <authorList>
            <person name="Sun Q."/>
            <person name="Zhou Y."/>
        </authorList>
    </citation>
    <scope>NUCLEOTIDE SEQUENCE</scope>
    <source>
        <strain evidence="2">CGMCC 1.15958</strain>
    </source>
</reference>
<feature type="compositionally biased region" description="Basic residues" evidence="1">
    <location>
        <begin position="924"/>
        <end position="946"/>
    </location>
</feature>
<evidence type="ECO:0000313" key="3">
    <source>
        <dbReference type="Proteomes" id="UP000609064"/>
    </source>
</evidence>
<protein>
    <recommendedName>
        <fullName evidence="4">Alpha-galactosidase NEW3 domain-containing protein</fullName>
    </recommendedName>
</protein>
<keyword evidence="3" id="KW-1185">Reference proteome</keyword>
<evidence type="ECO:0000256" key="1">
    <source>
        <dbReference type="SAM" id="MobiDB-lite"/>
    </source>
</evidence>
<name>A0A917DKJ0_9BACT</name>